<evidence type="ECO:0000313" key="7">
    <source>
        <dbReference type="Proteomes" id="UP000241769"/>
    </source>
</evidence>
<dbReference type="Gene3D" id="1.10.10.1760">
    <property type="entry name" value="60S ribosomal protein L36"/>
    <property type="match status" value="1"/>
</dbReference>
<dbReference type="InterPro" id="IPR000509">
    <property type="entry name" value="Ribosomal_eL36"/>
</dbReference>
<evidence type="ECO:0000256" key="4">
    <source>
        <dbReference type="RuleBase" id="RU000665"/>
    </source>
</evidence>
<evidence type="ECO:0000256" key="1">
    <source>
        <dbReference type="ARBA" id="ARBA00006509"/>
    </source>
</evidence>
<dbReference type="GO" id="GO:0005840">
    <property type="term" value="C:ribosome"/>
    <property type="evidence" value="ECO:0007669"/>
    <property type="project" value="UniProtKB-KW"/>
</dbReference>
<dbReference type="PANTHER" id="PTHR10114">
    <property type="entry name" value="60S RIBOSOMAL PROTEIN L36"/>
    <property type="match status" value="1"/>
</dbReference>
<evidence type="ECO:0000256" key="2">
    <source>
        <dbReference type="ARBA" id="ARBA00022980"/>
    </source>
</evidence>
<dbReference type="GO" id="GO:0006412">
    <property type="term" value="P:translation"/>
    <property type="evidence" value="ECO:0007669"/>
    <property type="project" value="InterPro"/>
</dbReference>
<dbReference type="Proteomes" id="UP000241769">
    <property type="component" value="Unassembled WGS sequence"/>
</dbReference>
<keyword evidence="7" id="KW-1185">Reference proteome</keyword>
<keyword evidence="3 4" id="KW-0687">Ribonucleoprotein</keyword>
<dbReference type="FunFam" id="1.10.10.1760:FF:000001">
    <property type="entry name" value="60S ribosomal protein L36"/>
    <property type="match status" value="1"/>
</dbReference>
<organism evidence="6 7">
    <name type="scientific">Planoprotostelium fungivorum</name>
    <dbReference type="NCBI Taxonomy" id="1890364"/>
    <lineage>
        <taxon>Eukaryota</taxon>
        <taxon>Amoebozoa</taxon>
        <taxon>Evosea</taxon>
        <taxon>Variosea</taxon>
        <taxon>Cavosteliida</taxon>
        <taxon>Cavosteliaceae</taxon>
        <taxon>Planoprotostelium</taxon>
    </lineage>
</organism>
<name>A0A2P6NJZ6_9EUKA</name>
<evidence type="ECO:0000256" key="3">
    <source>
        <dbReference type="ARBA" id="ARBA00023274"/>
    </source>
</evidence>
<sequence length="142" mass="15643">MPAKKDTSSPAPVKAAAPAKPAAPAKTSKAAPAGGRQPTHAGPLAVGLKKGFKITKRTESTRNVHKKGQLGKQTKFVRELIREVSGLAPYERRVVELLRNGLEKRAVKLAKRKLGTLRRGKAKYTEIQDYIRKLREQRQADK</sequence>
<comment type="caution">
    <text evidence="6">The sequence shown here is derived from an EMBL/GenBank/DDBJ whole genome shotgun (WGS) entry which is preliminary data.</text>
</comment>
<dbReference type="PROSITE" id="PS01190">
    <property type="entry name" value="RIBOSOMAL_L36E"/>
    <property type="match status" value="1"/>
</dbReference>
<feature type="region of interest" description="Disordered" evidence="5">
    <location>
        <begin position="1"/>
        <end position="49"/>
    </location>
</feature>
<dbReference type="InterPro" id="IPR038097">
    <property type="entry name" value="Ribosomal_eL36_sf"/>
</dbReference>
<keyword evidence="2 4" id="KW-0689">Ribosomal protein</keyword>
<protein>
    <recommendedName>
        <fullName evidence="4">60S ribosomal protein L36</fullName>
    </recommendedName>
</protein>
<evidence type="ECO:0000313" key="6">
    <source>
        <dbReference type="EMBL" id="PRP84262.1"/>
    </source>
</evidence>
<dbReference type="GO" id="GO:1990904">
    <property type="term" value="C:ribonucleoprotein complex"/>
    <property type="evidence" value="ECO:0007669"/>
    <property type="project" value="UniProtKB-KW"/>
</dbReference>
<accession>A0A2P6NJZ6</accession>
<gene>
    <name evidence="6" type="ORF">PROFUN_08282</name>
</gene>
<dbReference type="GO" id="GO:0003735">
    <property type="term" value="F:structural constituent of ribosome"/>
    <property type="evidence" value="ECO:0007669"/>
    <property type="project" value="InterPro"/>
</dbReference>
<reference evidence="6 7" key="1">
    <citation type="journal article" date="2018" name="Genome Biol. Evol.">
        <title>Multiple Roots of Fruiting Body Formation in Amoebozoa.</title>
        <authorList>
            <person name="Hillmann F."/>
            <person name="Forbes G."/>
            <person name="Novohradska S."/>
            <person name="Ferling I."/>
            <person name="Riege K."/>
            <person name="Groth M."/>
            <person name="Westermann M."/>
            <person name="Marz M."/>
            <person name="Spaller T."/>
            <person name="Winckler T."/>
            <person name="Schaap P."/>
            <person name="Glockner G."/>
        </authorList>
    </citation>
    <scope>NUCLEOTIDE SEQUENCE [LARGE SCALE GENOMIC DNA]</scope>
    <source>
        <strain evidence="6 7">Jena</strain>
    </source>
</reference>
<dbReference type="AlphaFoldDB" id="A0A2P6NJZ6"/>
<dbReference type="Pfam" id="PF01158">
    <property type="entry name" value="Ribosomal_L36e"/>
    <property type="match status" value="1"/>
</dbReference>
<feature type="compositionally biased region" description="Low complexity" evidence="5">
    <location>
        <begin position="8"/>
        <end position="33"/>
    </location>
</feature>
<dbReference type="FunCoup" id="A0A2P6NJZ6">
    <property type="interactions" value="416"/>
</dbReference>
<evidence type="ECO:0000256" key="5">
    <source>
        <dbReference type="SAM" id="MobiDB-lite"/>
    </source>
</evidence>
<dbReference type="EMBL" id="MDYQ01000066">
    <property type="protein sequence ID" value="PRP84262.1"/>
    <property type="molecule type" value="Genomic_DNA"/>
</dbReference>
<dbReference type="STRING" id="1890364.A0A2P6NJZ6"/>
<proteinExistence type="inferred from homology"/>
<comment type="similarity">
    <text evidence="1 4">Belongs to the eukaryotic ribosomal protein eL36 family.</text>
</comment>
<dbReference type="OrthoDB" id="25649at2759"/>
<dbReference type="InParanoid" id="A0A2P6NJZ6"/>